<dbReference type="Gene3D" id="1.10.1760.20">
    <property type="match status" value="1"/>
</dbReference>
<sequence length="232" mass="24773">MRRNNTVYALSVVALMIAIMFIFGFTPLGTIQTLGLSITLMGIPVAIIACLFGPWMGALAGAIWGTISLIQAFAGMDATGTLLLSADPSVIPDAVKFGGLIAICYCRIFVGFLTGLIYDALRLIDKKGYIAPFFASMSTAILNTVFFMSFFCLFFYQTGTIQDFCLSAGLPTENAFMFVVALVGVNFFAEFGTNAVIGGAASLGLTKAAEHMSISSIFPHFWTKPVVASVED</sequence>
<feature type="transmembrane region" description="Helical" evidence="1">
    <location>
        <begin position="130"/>
        <end position="156"/>
    </location>
</feature>
<feature type="transmembrane region" description="Helical" evidence="1">
    <location>
        <begin position="62"/>
        <end position="85"/>
    </location>
</feature>
<feature type="transmembrane region" description="Helical" evidence="1">
    <location>
        <begin position="7"/>
        <end position="28"/>
    </location>
</feature>
<dbReference type="KEGG" id="trc:DYE49_01590"/>
<dbReference type="AlphaFoldDB" id="A0A7M1XI58"/>
<organism evidence="2 3">
    <name type="scientific">Treponema rectale</name>
    <dbReference type="NCBI Taxonomy" id="744512"/>
    <lineage>
        <taxon>Bacteria</taxon>
        <taxon>Pseudomonadati</taxon>
        <taxon>Spirochaetota</taxon>
        <taxon>Spirochaetia</taxon>
        <taxon>Spirochaetales</taxon>
        <taxon>Treponemataceae</taxon>
        <taxon>Treponema</taxon>
    </lineage>
</organism>
<gene>
    <name evidence="2" type="ORF">DYE49_01590</name>
</gene>
<evidence type="ECO:0000256" key="1">
    <source>
        <dbReference type="SAM" id="Phobius"/>
    </source>
</evidence>
<proteinExistence type="predicted"/>
<keyword evidence="1" id="KW-0812">Transmembrane</keyword>
<feature type="transmembrane region" description="Helical" evidence="1">
    <location>
        <begin position="97"/>
        <end position="118"/>
    </location>
</feature>
<evidence type="ECO:0000313" key="2">
    <source>
        <dbReference type="EMBL" id="QOS39214.1"/>
    </source>
</evidence>
<dbReference type="Pfam" id="PF12822">
    <property type="entry name" value="ECF_trnsprt"/>
    <property type="match status" value="1"/>
</dbReference>
<feature type="transmembrane region" description="Helical" evidence="1">
    <location>
        <begin position="176"/>
        <end position="197"/>
    </location>
</feature>
<reference evidence="2 3" key="1">
    <citation type="submission" date="2018-08" db="EMBL/GenBank/DDBJ databases">
        <title>The first complete genome of Treponema rectale (CHPAT), a commensal spirochete of the bovine rectum.</title>
        <authorList>
            <person name="Staton G.J."/>
            <person name="Clegg S.R."/>
            <person name="Carter S.D."/>
            <person name="Radford A.D."/>
            <person name="Darby A."/>
            <person name="Hall N."/>
            <person name="Birtles R.J."/>
            <person name="Evans N.J."/>
        </authorList>
    </citation>
    <scope>NUCLEOTIDE SEQUENCE [LARGE SCALE GENOMIC DNA]</scope>
    <source>
        <strain evidence="2 3">CHPA</strain>
    </source>
</reference>
<keyword evidence="1" id="KW-1133">Transmembrane helix</keyword>
<feature type="transmembrane region" description="Helical" evidence="1">
    <location>
        <begin position="34"/>
        <end position="55"/>
    </location>
</feature>
<dbReference type="EMBL" id="CP031517">
    <property type="protein sequence ID" value="QOS39214.1"/>
    <property type="molecule type" value="Genomic_DNA"/>
</dbReference>
<keyword evidence="1" id="KW-0472">Membrane</keyword>
<name>A0A7M1XI58_9SPIR</name>
<protein>
    <submittedName>
        <fullName evidence="2">ECF transporter S component</fullName>
    </submittedName>
</protein>
<accession>A0A7M1XI58</accession>
<dbReference type="GO" id="GO:0022857">
    <property type="term" value="F:transmembrane transporter activity"/>
    <property type="evidence" value="ECO:0007669"/>
    <property type="project" value="InterPro"/>
</dbReference>
<evidence type="ECO:0000313" key="3">
    <source>
        <dbReference type="Proteomes" id="UP000593591"/>
    </source>
</evidence>
<dbReference type="InterPro" id="IPR024529">
    <property type="entry name" value="ECF_trnsprt_substrate-spec"/>
</dbReference>
<dbReference type="Proteomes" id="UP000593591">
    <property type="component" value="Chromosome"/>
</dbReference>